<dbReference type="Gene3D" id="3.30.565.10">
    <property type="entry name" value="Histidine kinase-like ATPase, C-terminal domain"/>
    <property type="match status" value="1"/>
</dbReference>
<organism evidence="1 2">
    <name type="scientific">Actinocorallia libanotica</name>
    <dbReference type="NCBI Taxonomy" id="46162"/>
    <lineage>
        <taxon>Bacteria</taxon>
        <taxon>Bacillati</taxon>
        <taxon>Actinomycetota</taxon>
        <taxon>Actinomycetes</taxon>
        <taxon>Streptosporangiales</taxon>
        <taxon>Thermomonosporaceae</taxon>
        <taxon>Actinocorallia</taxon>
    </lineage>
</organism>
<dbReference type="EMBL" id="BAAAHH010000025">
    <property type="protein sequence ID" value="GAA0960858.1"/>
    <property type="molecule type" value="Genomic_DNA"/>
</dbReference>
<protein>
    <recommendedName>
        <fullName evidence="3">Anti-sigma regulatory factor (Ser/Thr protein kinase)</fullName>
    </recommendedName>
</protein>
<name>A0ABP4C4Q1_9ACTN</name>
<dbReference type="Proteomes" id="UP001500665">
    <property type="component" value="Unassembled WGS sequence"/>
</dbReference>
<proteinExistence type="predicted"/>
<evidence type="ECO:0000313" key="2">
    <source>
        <dbReference type="Proteomes" id="UP001500665"/>
    </source>
</evidence>
<gene>
    <name evidence="1" type="ORF">GCM10009550_52580</name>
</gene>
<dbReference type="InterPro" id="IPR036890">
    <property type="entry name" value="HATPase_C_sf"/>
</dbReference>
<keyword evidence="2" id="KW-1185">Reference proteome</keyword>
<reference evidence="2" key="1">
    <citation type="journal article" date="2019" name="Int. J. Syst. Evol. Microbiol.">
        <title>The Global Catalogue of Microorganisms (GCM) 10K type strain sequencing project: providing services to taxonomists for standard genome sequencing and annotation.</title>
        <authorList>
            <consortium name="The Broad Institute Genomics Platform"/>
            <consortium name="The Broad Institute Genome Sequencing Center for Infectious Disease"/>
            <person name="Wu L."/>
            <person name="Ma J."/>
        </authorList>
    </citation>
    <scope>NUCLEOTIDE SEQUENCE [LARGE SCALE GENOMIC DNA]</scope>
    <source>
        <strain evidence="2">JCM 10696</strain>
    </source>
</reference>
<evidence type="ECO:0008006" key="3">
    <source>
        <dbReference type="Google" id="ProtNLM"/>
    </source>
</evidence>
<evidence type="ECO:0000313" key="1">
    <source>
        <dbReference type="EMBL" id="GAA0960858.1"/>
    </source>
</evidence>
<comment type="caution">
    <text evidence="1">The sequence shown here is derived from an EMBL/GenBank/DDBJ whole genome shotgun (WGS) entry which is preliminary data.</text>
</comment>
<accession>A0ABP4C4Q1</accession>
<sequence length="165" mass="17716">MNDKPRGYAQFPVLEMPGNAVRRDFTLDERGAVVALVRCWFRGILPRGCTAGSDMDLVLSELVANASVHGGGGEITLSVGHAGGRLLGRLVHRRPPAGDLLPKLEAVAQTSRLLLGESVKPEELVESSRGLLVVWHLSEGFTYRPESDRSVTAWAVPGCSCGGVW</sequence>